<evidence type="ECO:0000256" key="3">
    <source>
        <dbReference type="ARBA" id="ARBA00022692"/>
    </source>
</evidence>
<dbReference type="EMBL" id="BMAT01007831">
    <property type="protein sequence ID" value="GFR72424.1"/>
    <property type="molecule type" value="Genomic_DNA"/>
</dbReference>
<gene>
    <name evidence="9" type="ORF">ElyMa_003840500</name>
</gene>
<keyword evidence="6 7" id="KW-0012">Acyltransferase</keyword>
<evidence type="ECO:0000259" key="8">
    <source>
        <dbReference type="Pfam" id="PF01529"/>
    </source>
</evidence>
<keyword evidence="2 7" id="KW-0808">Transferase</keyword>
<evidence type="ECO:0000256" key="5">
    <source>
        <dbReference type="ARBA" id="ARBA00023136"/>
    </source>
</evidence>
<feature type="transmembrane region" description="Helical" evidence="7">
    <location>
        <begin position="288"/>
        <end position="313"/>
    </location>
</feature>
<comment type="caution">
    <text evidence="9">The sequence shown here is derived from an EMBL/GenBank/DDBJ whole genome shotgun (WGS) entry which is preliminary data.</text>
</comment>
<reference evidence="9 10" key="1">
    <citation type="journal article" date="2021" name="Elife">
        <title>Chloroplast acquisition without the gene transfer in kleptoplastic sea slugs, Plakobranchus ocellatus.</title>
        <authorList>
            <person name="Maeda T."/>
            <person name="Takahashi S."/>
            <person name="Yoshida T."/>
            <person name="Shimamura S."/>
            <person name="Takaki Y."/>
            <person name="Nagai Y."/>
            <person name="Toyoda A."/>
            <person name="Suzuki Y."/>
            <person name="Arimoto A."/>
            <person name="Ishii H."/>
            <person name="Satoh N."/>
            <person name="Nishiyama T."/>
            <person name="Hasebe M."/>
            <person name="Maruyama T."/>
            <person name="Minagawa J."/>
            <person name="Obokata J."/>
            <person name="Shigenobu S."/>
        </authorList>
    </citation>
    <scope>NUCLEOTIDE SEQUENCE [LARGE SCALE GENOMIC DNA]</scope>
</reference>
<dbReference type="PROSITE" id="PS50216">
    <property type="entry name" value="DHHC"/>
    <property type="match status" value="1"/>
</dbReference>
<feature type="domain" description="Palmitoyltransferase DHHC" evidence="8">
    <location>
        <begin position="131"/>
        <end position="264"/>
    </location>
</feature>
<feature type="transmembrane region" description="Helical" evidence="7">
    <location>
        <begin position="43"/>
        <end position="61"/>
    </location>
</feature>
<organism evidence="9 10">
    <name type="scientific">Elysia marginata</name>
    <dbReference type="NCBI Taxonomy" id="1093978"/>
    <lineage>
        <taxon>Eukaryota</taxon>
        <taxon>Metazoa</taxon>
        <taxon>Spiralia</taxon>
        <taxon>Lophotrochozoa</taxon>
        <taxon>Mollusca</taxon>
        <taxon>Gastropoda</taxon>
        <taxon>Heterobranchia</taxon>
        <taxon>Euthyneura</taxon>
        <taxon>Panpulmonata</taxon>
        <taxon>Sacoglossa</taxon>
        <taxon>Placobranchoidea</taxon>
        <taxon>Plakobranchidae</taxon>
        <taxon>Elysia</taxon>
    </lineage>
</organism>
<dbReference type="PANTHER" id="PTHR12246">
    <property type="entry name" value="PALMITOYLTRANSFERASE ZDHHC16"/>
    <property type="match status" value="1"/>
</dbReference>
<dbReference type="GO" id="GO:0016020">
    <property type="term" value="C:membrane"/>
    <property type="evidence" value="ECO:0007669"/>
    <property type="project" value="UniProtKB-SubCell"/>
</dbReference>
<evidence type="ECO:0000256" key="4">
    <source>
        <dbReference type="ARBA" id="ARBA00022989"/>
    </source>
</evidence>
<comment type="subcellular location">
    <subcellularLocation>
        <location evidence="1">Membrane</location>
        <topology evidence="1">Multi-pass membrane protein</topology>
    </subcellularLocation>
</comment>
<keyword evidence="4 7" id="KW-1133">Transmembrane helix</keyword>
<evidence type="ECO:0000313" key="10">
    <source>
        <dbReference type="Proteomes" id="UP000762676"/>
    </source>
</evidence>
<evidence type="ECO:0000313" key="9">
    <source>
        <dbReference type="EMBL" id="GFR72424.1"/>
    </source>
</evidence>
<protein>
    <recommendedName>
        <fullName evidence="7">Palmitoyltransferase</fullName>
        <ecNumber evidence="7">2.3.1.225</ecNumber>
    </recommendedName>
</protein>
<comment type="domain">
    <text evidence="7">The DHHC domain is required for palmitoyltransferase activity.</text>
</comment>
<keyword evidence="5 7" id="KW-0472">Membrane</keyword>
<evidence type="ECO:0000256" key="6">
    <source>
        <dbReference type="ARBA" id="ARBA00023315"/>
    </source>
</evidence>
<comment type="similarity">
    <text evidence="7">Belongs to the DHHC palmitoyltransferase family.</text>
</comment>
<name>A0AAV4FH93_9GAST</name>
<dbReference type="Pfam" id="PF01529">
    <property type="entry name" value="DHHC"/>
    <property type="match status" value="1"/>
</dbReference>
<dbReference type="AlphaFoldDB" id="A0AAV4FH93"/>
<feature type="transmembrane region" description="Helical" evidence="7">
    <location>
        <begin position="176"/>
        <end position="197"/>
    </location>
</feature>
<sequence>MAVAKRRKPANWNNLTLKEKYQQHWESKSFQPSDQSITRFGKGFVFVNTVSLAVEGFALLLPHYFSAAASVKGSDGNSANTWLIVSKLATVYLCLGTAFQWWYLHDGSADKVSKSTSEGISQDEGLPQGWLFCSTCKLYSPPRSHHCTVCNICVLKRDHHCFFSGSCVGYHNQRHFIIFLFYACVASAYGFFMQGAYLKREEGVSYFIALLAMWRTMTRQSRCLHLVLLLHFYLCGIIAVACVSFVSWQFRIIFRGQTSYEAVKGFTKYCKIRGDADGVEKGNKKPKIWYYGNFVSACGSPLEFLFCIVVPFVKTKLPGDGIKWTT</sequence>
<accession>A0AAV4FH93</accession>
<dbReference type="InterPro" id="IPR001594">
    <property type="entry name" value="Palmitoyltrfase_DHHC"/>
</dbReference>
<proteinExistence type="inferred from homology"/>
<keyword evidence="10" id="KW-1185">Reference proteome</keyword>
<dbReference type="InterPro" id="IPR039859">
    <property type="entry name" value="PFA4/ZDH16/20/ERF2-like"/>
</dbReference>
<evidence type="ECO:0000256" key="7">
    <source>
        <dbReference type="RuleBase" id="RU079119"/>
    </source>
</evidence>
<evidence type="ECO:0000256" key="1">
    <source>
        <dbReference type="ARBA" id="ARBA00004141"/>
    </source>
</evidence>
<feature type="transmembrane region" description="Helical" evidence="7">
    <location>
        <begin position="81"/>
        <end position="104"/>
    </location>
</feature>
<evidence type="ECO:0000256" key="2">
    <source>
        <dbReference type="ARBA" id="ARBA00022679"/>
    </source>
</evidence>
<dbReference type="Proteomes" id="UP000762676">
    <property type="component" value="Unassembled WGS sequence"/>
</dbReference>
<dbReference type="GO" id="GO:0019706">
    <property type="term" value="F:protein-cysteine S-palmitoyltransferase activity"/>
    <property type="evidence" value="ECO:0007669"/>
    <property type="project" value="UniProtKB-EC"/>
</dbReference>
<feature type="transmembrane region" description="Helical" evidence="7">
    <location>
        <begin position="230"/>
        <end position="250"/>
    </location>
</feature>
<keyword evidence="3 7" id="KW-0812">Transmembrane</keyword>
<comment type="catalytic activity">
    <reaction evidence="7">
        <text>L-cysteinyl-[protein] + hexadecanoyl-CoA = S-hexadecanoyl-L-cysteinyl-[protein] + CoA</text>
        <dbReference type="Rhea" id="RHEA:36683"/>
        <dbReference type="Rhea" id="RHEA-COMP:10131"/>
        <dbReference type="Rhea" id="RHEA-COMP:11032"/>
        <dbReference type="ChEBI" id="CHEBI:29950"/>
        <dbReference type="ChEBI" id="CHEBI:57287"/>
        <dbReference type="ChEBI" id="CHEBI:57379"/>
        <dbReference type="ChEBI" id="CHEBI:74151"/>
        <dbReference type="EC" id="2.3.1.225"/>
    </reaction>
</comment>
<dbReference type="EC" id="2.3.1.225" evidence="7"/>